<dbReference type="EC" id="6.1.1.20" evidence="15"/>
<dbReference type="SUPFAM" id="SSF46955">
    <property type="entry name" value="Putative DNA-binding domain"/>
    <property type="match status" value="1"/>
</dbReference>
<feature type="domain" description="TRNA-binding" evidence="17">
    <location>
        <begin position="39"/>
        <end position="152"/>
    </location>
</feature>
<evidence type="ECO:0000256" key="15">
    <source>
        <dbReference type="HAMAP-Rule" id="MF_00283"/>
    </source>
</evidence>
<dbReference type="SMART" id="SM00873">
    <property type="entry name" value="B3_4"/>
    <property type="match status" value="1"/>
</dbReference>
<dbReference type="Gene3D" id="3.30.930.10">
    <property type="entry name" value="Bira Bifunctional Protein, Domain 2"/>
    <property type="match status" value="1"/>
</dbReference>
<dbReference type="InterPro" id="IPR002547">
    <property type="entry name" value="tRNA-bd_dom"/>
</dbReference>
<dbReference type="Pfam" id="PF03147">
    <property type="entry name" value="FDX-ACB"/>
    <property type="match status" value="1"/>
</dbReference>
<dbReference type="CDD" id="cd02796">
    <property type="entry name" value="tRNA_bind_bactPheRS"/>
    <property type="match status" value="1"/>
</dbReference>
<evidence type="ECO:0000256" key="1">
    <source>
        <dbReference type="ARBA" id="ARBA00004496"/>
    </source>
</evidence>
<dbReference type="SUPFAM" id="SSF54991">
    <property type="entry name" value="Anticodon-binding domain of PheRS"/>
    <property type="match status" value="1"/>
</dbReference>
<evidence type="ECO:0000256" key="13">
    <source>
        <dbReference type="ARBA" id="ARBA00023146"/>
    </source>
</evidence>
<evidence type="ECO:0000313" key="21">
    <source>
        <dbReference type="Proteomes" id="UP001529340"/>
    </source>
</evidence>
<protein>
    <recommendedName>
        <fullName evidence="15">Phenylalanine--tRNA ligase beta subunit</fullName>
        <ecNumber evidence="15">6.1.1.20</ecNumber>
    </recommendedName>
    <alternativeName>
        <fullName evidence="15">Phenylalanyl-tRNA synthetase beta subunit</fullName>
        <shortName evidence="15">PheRS</shortName>
    </alternativeName>
</protein>
<comment type="subcellular location">
    <subcellularLocation>
        <location evidence="1 15">Cytoplasm</location>
    </subcellularLocation>
</comment>
<dbReference type="Proteomes" id="UP001529340">
    <property type="component" value="Unassembled WGS sequence"/>
</dbReference>
<dbReference type="SUPFAM" id="SSF55681">
    <property type="entry name" value="Class II aaRS and biotin synthetases"/>
    <property type="match status" value="1"/>
</dbReference>
<keyword evidence="13 15" id="KW-0030">Aminoacyl-tRNA synthetase</keyword>
<evidence type="ECO:0000259" key="17">
    <source>
        <dbReference type="PROSITE" id="PS50886"/>
    </source>
</evidence>
<dbReference type="InterPro" id="IPR045060">
    <property type="entry name" value="Phe-tRNA-ligase_IIc_bsu"/>
</dbReference>
<dbReference type="PROSITE" id="PS51447">
    <property type="entry name" value="FDX_ACB"/>
    <property type="match status" value="1"/>
</dbReference>
<dbReference type="PANTHER" id="PTHR10947:SF0">
    <property type="entry name" value="PHENYLALANINE--TRNA LIGASE BETA SUBUNIT"/>
    <property type="match status" value="1"/>
</dbReference>
<evidence type="ECO:0000259" key="19">
    <source>
        <dbReference type="PROSITE" id="PS51483"/>
    </source>
</evidence>
<reference evidence="20" key="1">
    <citation type="submission" date="2023-06" db="EMBL/GenBank/DDBJ databases">
        <title>Identification and characterization of horizontal gene transfer across gut microbiota members of farm animals based on homology search.</title>
        <authorList>
            <person name="Schwarzerova J."/>
            <person name="Nykrynova M."/>
            <person name="Jureckova K."/>
            <person name="Cejkova D."/>
            <person name="Rychlik I."/>
        </authorList>
    </citation>
    <scope>NUCLEOTIDE SEQUENCE</scope>
    <source>
        <strain evidence="20">ET39</strain>
    </source>
</reference>
<keyword evidence="8 15" id="KW-0547">Nucleotide-binding</keyword>
<dbReference type="Pfam" id="PF01588">
    <property type="entry name" value="tRNA_bind"/>
    <property type="match status" value="1"/>
</dbReference>
<dbReference type="CDD" id="cd00769">
    <property type="entry name" value="PheRS_beta_core"/>
    <property type="match status" value="1"/>
</dbReference>
<evidence type="ECO:0000256" key="5">
    <source>
        <dbReference type="ARBA" id="ARBA00022555"/>
    </source>
</evidence>
<evidence type="ECO:0000256" key="10">
    <source>
        <dbReference type="ARBA" id="ARBA00022842"/>
    </source>
</evidence>
<name>A0ABT7UCT9_9FIRM</name>
<dbReference type="SUPFAM" id="SSF50249">
    <property type="entry name" value="Nucleic acid-binding proteins"/>
    <property type="match status" value="1"/>
</dbReference>
<dbReference type="InterPro" id="IPR036690">
    <property type="entry name" value="Fdx_antiC-bd_sf"/>
</dbReference>
<dbReference type="EMBL" id="JAUDCG010000029">
    <property type="protein sequence ID" value="MDM8157442.1"/>
    <property type="molecule type" value="Genomic_DNA"/>
</dbReference>
<dbReference type="NCBIfam" id="NF045760">
    <property type="entry name" value="YtpR"/>
    <property type="match status" value="1"/>
</dbReference>
<accession>A0ABT7UCT9</accession>
<dbReference type="GO" id="GO:0004826">
    <property type="term" value="F:phenylalanine-tRNA ligase activity"/>
    <property type="evidence" value="ECO:0007669"/>
    <property type="project" value="UniProtKB-EC"/>
</dbReference>
<keyword evidence="12 15" id="KW-0648">Protein biosynthesis</keyword>
<dbReference type="PROSITE" id="PS50886">
    <property type="entry name" value="TRBD"/>
    <property type="match status" value="1"/>
</dbReference>
<evidence type="ECO:0000256" key="11">
    <source>
        <dbReference type="ARBA" id="ARBA00022884"/>
    </source>
</evidence>
<feature type="domain" description="FDX-ACB" evidence="18">
    <location>
        <begin position="702"/>
        <end position="799"/>
    </location>
</feature>
<evidence type="ECO:0000256" key="6">
    <source>
        <dbReference type="ARBA" id="ARBA00022598"/>
    </source>
</evidence>
<dbReference type="InterPro" id="IPR005146">
    <property type="entry name" value="B3/B4_tRNA-bd"/>
</dbReference>
<dbReference type="InterPro" id="IPR020825">
    <property type="entry name" value="Phe-tRNA_synthase-like_B3/B4"/>
</dbReference>
<comment type="subunit">
    <text evidence="3 15">Tetramer of two alpha and two beta subunits.</text>
</comment>
<dbReference type="InterPro" id="IPR012340">
    <property type="entry name" value="NA-bd_OB-fold"/>
</dbReference>
<dbReference type="Pfam" id="PF03484">
    <property type="entry name" value="B5"/>
    <property type="match status" value="1"/>
</dbReference>
<comment type="similarity">
    <text evidence="2 15">Belongs to the phenylalanyl-tRNA synthetase beta subunit family. Type 1 subfamily.</text>
</comment>
<dbReference type="InterPro" id="IPR045864">
    <property type="entry name" value="aa-tRNA-synth_II/BPL/LPL"/>
</dbReference>
<feature type="binding site" evidence="15">
    <location>
        <position position="466"/>
    </location>
    <ligand>
        <name>Mg(2+)</name>
        <dbReference type="ChEBI" id="CHEBI:18420"/>
        <note>shared with alpha subunit</note>
    </ligand>
</feature>
<dbReference type="Gene3D" id="3.50.40.10">
    <property type="entry name" value="Phenylalanyl-trna Synthetase, Chain B, domain 3"/>
    <property type="match status" value="1"/>
</dbReference>
<organism evidence="20 21">
    <name type="scientific">Amedibacillus dolichus</name>
    <dbReference type="NCBI Taxonomy" id="31971"/>
    <lineage>
        <taxon>Bacteria</taxon>
        <taxon>Bacillati</taxon>
        <taxon>Bacillota</taxon>
        <taxon>Erysipelotrichia</taxon>
        <taxon>Erysipelotrichales</taxon>
        <taxon>Erysipelotrichaceae</taxon>
        <taxon>Amedibacillus</taxon>
    </lineage>
</organism>
<evidence type="ECO:0000256" key="2">
    <source>
        <dbReference type="ARBA" id="ARBA00008653"/>
    </source>
</evidence>
<dbReference type="Pfam" id="PF03483">
    <property type="entry name" value="B3_4"/>
    <property type="match status" value="1"/>
</dbReference>
<keyword evidence="9 15" id="KW-0067">ATP-binding</keyword>
<keyword evidence="7 15" id="KW-0479">Metal-binding</keyword>
<evidence type="ECO:0000256" key="9">
    <source>
        <dbReference type="ARBA" id="ARBA00022840"/>
    </source>
</evidence>
<evidence type="ECO:0000259" key="18">
    <source>
        <dbReference type="PROSITE" id="PS51447"/>
    </source>
</evidence>
<dbReference type="SMART" id="SM00896">
    <property type="entry name" value="FDX-ACB"/>
    <property type="match status" value="1"/>
</dbReference>
<feature type="binding site" evidence="15">
    <location>
        <position position="463"/>
    </location>
    <ligand>
        <name>Mg(2+)</name>
        <dbReference type="ChEBI" id="CHEBI:18420"/>
        <note>shared with alpha subunit</note>
    </ligand>
</feature>
<dbReference type="Gene3D" id="2.40.50.140">
    <property type="entry name" value="Nucleic acid-binding proteins"/>
    <property type="match status" value="1"/>
</dbReference>
<evidence type="ECO:0000256" key="16">
    <source>
        <dbReference type="PROSITE-ProRule" id="PRU00209"/>
    </source>
</evidence>
<sequence>MLISKKWLSQYMEISDLSIEEIAERITNAGLEVEGIEKGAQATNLVIGHVESCVDHPDSDHLHVCQVNVGSDTRQIVCGAPNVAAGQKVIVALPGAVLPGGEIKQSVIRGQESNGMICSLLELGVDAKSLNDQQKAGIEVLGDDATVGDPHVLEYLGLDDEILDVSLTPNRSDCMAAFAMAKETGAILDRKVTLPAYEGASKCGAPTQLKVASMSEKCPLYSGKIIREVTIKESPKWMKELLMASNIKSINNVVDISNLVMLETGQPLHFFDLDRLEKEEIVVRDDLTCKYTALDEVEYEIVPGDLMITVNGKPVAIGGVMGGENSKIVDETKGILIEAALFDHVSVRNTARRLNLNTDASIRYQKGIEPNAPYAAMDRAVQLLIEYADAKGIEETVYSAKWEVEPQAFDVDIDRINQLLGTKFSDAAMMDVLTRLDFAPTQNGRKIHVVIPTYRQDITMEADIAEEIIRIIGFDDLPSTMPVMPATVGALTKRQQLRRQLRELFTNQGYYEAETYTLIGEKELADAILPLDSHVTLASPMSEERKIVRTSILPSLLESAAYNLARSIKDVPLFEISSVYSEEIMQERLALVLCGSLQKSRWQKVETPADFYTVKGLVETMLATLGYSEGRVVFKENTMDTRHFHPYQSAEVYIGKTLFGIFGRIHPNMAKRYDMKDAVIGEFNMEVLLDSHPEKVKFTPISKYPSVSRDLAFVVDQTLPVANIIKSIRKCGKLGKENIIQEVEVFDVYEGEHVEAGKKSIALTITFQSADKTLTDQDINTIHEKVLDALRKDVNAELRA</sequence>
<dbReference type="PANTHER" id="PTHR10947">
    <property type="entry name" value="PHENYLALANYL-TRNA SYNTHETASE BETA CHAIN AND LEUCINE-RICH REPEAT-CONTAINING PROTEIN 47"/>
    <property type="match status" value="1"/>
</dbReference>
<dbReference type="Pfam" id="PF17759">
    <property type="entry name" value="tRNA_synthFbeta"/>
    <property type="match status" value="1"/>
</dbReference>
<evidence type="ECO:0000256" key="4">
    <source>
        <dbReference type="ARBA" id="ARBA00022490"/>
    </source>
</evidence>
<comment type="caution">
    <text evidence="20">The sequence shown here is derived from an EMBL/GenBank/DDBJ whole genome shotgun (WGS) entry which is preliminary data.</text>
</comment>
<dbReference type="SMART" id="SM00874">
    <property type="entry name" value="B5"/>
    <property type="match status" value="1"/>
</dbReference>
<keyword evidence="5 16" id="KW-0820">tRNA-binding</keyword>
<evidence type="ECO:0000313" key="20">
    <source>
        <dbReference type="EMBL" id="MDM8157442.1"/>
    </source>
</evidence>
<dbReference type="InterPro" id="IPR041616">
    <property type="entry name" value="PheRS_beta_core"/>
</dbReference>
<dbReference type="Gene3D" id="3.30.70.380">
    <property type="entry name" value="Ferrodoxin-fold anticodon-binding domain"/>
    <property type="match status" value="1"/>
</dbReference>
<feature type="domain" description="B5" evidence="19">
    <location>
        <begin position="404"/>
        <end position="479"/>
    </location>
</feature>
<dbReference type="InterPro" id="IPR005121">
    <property type="entry name" value="Fdx_antiC-bd"/>
</dbReference>
<evidence type="ECO:0000256" key="12">
    <source>
        <dbReference type="ARBA" id="ARBA00022917"/>
    </source>
</evidence>
<keyword evidence="21" id="KW-1185">Reference proteome</keyword>
<dbReference type="SUPFAM" id="SSF56037">
    <property type="entry name" value="PheT/TilS domain"/>
    <property type="match status" value="1"/>
</dbReference>
<evidence type="ECO:0000256" key="3">
    <source>
        <dbReference type="ARBA" id="ARBA00011209"/>
    </source>
</evidence>
<proteinExistence type="inferred from homology"/>
<keyword evidence="11 16" id="KW-0694">RNA-binding</keyword>
<dbReference type="InterPro" id="IPR005147">
    <property type="entry name" value="tRNA_synthase_B5-dom"/>
</dbReference>
<dbReference type="RefSeq" id="WP_289607894.1">
    <property type="nucleotide sequence ID" value="NZ_JAUDCG010000029.1"/>
</dbReference>
<evidence type="ECO:0000256" key="7">
    <source>
        <dbReference type="ARBA" id="ARBA00022723"/>
    </source>
</evidence>
<keyword evidence="10 15" id="KW-0460">Magnesium</keyword>
<evidence type="ECO:0000256" key="14">
    <source>
        <dbReference type="ARBA" id="ARBA00049255"/>
    </source>
</evidence>
<feature type="binding site" evidence="15">
    <location>
        <position position="467"/>
    </location>
    <ligand>
        <name>Mg(2+)</name>
        <dbReference type="ChEBI" id="CHEBI:18420"/>
        <note>shared with alpha subunit</note>
    </ligand>
</feature>
<reference evidence="20" key="2">
    <citation type="submission" date="2023-06" db="EMBL/GenBank/DDBJ databases">
        <authorList>
            <person name="Zeman M."/>
            <person name="Kubasova T."/>
            <person name="Jahodarova E."/>
            <person name="Nykrynova M."/>
            <person name="Rychlik I."/>
        </authorList>
    </citation>
    <scope>NUCLEOTIDE SEQUENCE</scope>
    <source>
        <strain evidence="20">ET39</strain>
    </source>
</reference>
<keyword evidence="4 15" id="KW-0963">Cytoplasm</keyword>
<keyword evidence="6 15" id="KW-0436">Ligase</keyword>
<dbReference type="InterPro" id="IPR009061">
    <property type="entry name" value="DNA-bd_dom_put_sf"/>
</dbReference>
<comment type="cofactor">
    <cofactor evidence="15">
        <name>Mg(2+)</name>
        <dbReference type="ChEBI" id="CHEBI:18420"/>
    </cofactor>
    <text evidence="15">Binds 2 magnesium ions per tetramer.</text>
</comment>
<dbReference type="HAMAP" id="MF_00283">
    <property type="entry name" value="Phe_tRNA_synth_beta1"/>
    <property type="match status" value="1"/>
</dbReference>
<dbReference type="InterPro" id="IPR004532">
    <property type="entry name" value="Phe-tRNA-ligase_IIc_bsu_bact"/>
</dbReference>
<evidence type="ECO:0000256" key="8">
    <source>
        <dbReference type="ARBA" id="ARBA00022741"/>
    </source>
</evidence>
<feature type="binding site" evidence="15">
    <location>
        <position position="457"/>
    </location>
    <ligand>
        <name>Mg(2+)</name>
        <dbReference type="ChEBI" id="CHEBI:18420"/>
        <note>shared with alpha subunit</note>
    </ligand>
</feature>
<dbReference type="InterPro" id="IPR033714">
    <property type="entry name" value="tRNA_bind_bactPheRS"/>
</dbReference>
<dbReference type="NCBIfam" id="TIGR00472">
    <property type="entry name" value="pheT_bact"/>
    <property type="match status" value="1"/>
</dbReference>
<dbReference type="Gene3D" id="3.30.56.10">
    <property type="match status" value="2"/>
</dbReference>
<dbReference type="PROSITE" id="PS51483">
    <property type="entry name" value="B5"/>
    <property type="match status" value="1"/>
</dbReference>
<comment type="catalytic activity">
    <reaction evidence="14 15">
        <text>tRNA(Phe) + L-phenylalanine + ATP = L-phenylalanyl-tRNA(Phe) + AMP + diphosphate + H(+)</text>
        <dbReference type="Rhea" id="RHEA:19413"/>
        <dbReference type="Rhea" id="RHEA-COMP:9668"/>
        <dbReference type="Rhea" id="RHEA-COMP:9699"/>
        <dbReference type="ChEBI" id="CHEBI:15378"/>
        <dbReference type="ChEBI" id="CHEBI:30616"/>
        <dbReference type="ChEBI" id="CHEBI:33019"/>
        <dbReference type="ChEBI" id="CHEBI:58095"/>
        <dbReference type="ChEBI" id="CHEBI:78442"/>
        <dbReference type="ChEBI" id="CHEBI:78531"/>
        <dbReference type="ChEBI" id="CHEBI:456215"/>
        <dbReference type="EC" id="6.1.1.20"/>
    </reaction>
</comment>
<gene>
    <name evidence="15 20" type="primary">pheT</name>
    <name evidence="20" type="ORF">QUV96_07315</name>
</gene>